<dbReference type="EMBL" id="JACCJC010000085">
    <property type="protein sequence ID" value="KAF6227581.1"/>
    <property type="molecule type" value="Genomic_DNA"/>
</dbReference>
<evidence type="ECO:0000313" key="3">
    <source>
        <dbReference type="Proteomes" id="UP000578531"/>
    </source>
</evidence>
<proteinExistence type="predicted"/>
<accession>A0A8H6CQU3</accession>
<protein>
    <submittedName>
        <fullName evidence="2">Uncharacterized protein</fullName>
    </submittedName>
</protein>
<dbReference type="GeneID" id="59293856"/>
<feature type="region of interest" description="Disordered" evidence="1">
    <location>
        <begin position="84"/>
        <end position="110"/>
    </location>
</feature>
<dbReference type="RefSeq" id="XP_037159072.1">
    <property type="nucleotide sequence ID" value="XM_037314092.1"/>
</dbReference>
<feature type="compositionally biased region" description="Polar residues" evidence="1">
    <location>
        <begin position="84"/>
        <end position="93"/>
    </location>
</feature>
<dbReference type="Proteomes" id="UP000578531">
    <property type="component" value="Unassembled WGS sequence"/>
</dbReference>
<evidence type="ECO:0000313" key="2">
    <source>
        <dbReference type="EMBL" id="KAF6227581.1"/>
    </source>
</evidence>
<sequence>MTLAFAPIMSIPSIYPTSPPKLPITFDSQAMESPHPYWADHDHSDEHLNLMFTTFPLTLEPPHPYRADHDHSDEHLDLMCTTVRQQSSLSPPRSVTRDSGYFSPSESRSHARGKLRTITLTPTHPVTFPLFAEEEDQTLLACRAEERLWSSAWSASSENLVSISDLESEEKCLIGKSRPSGGNMFTRGLRRACECIGAAVVATGKKVRSTGSGDEKELWSWGLGWRGGRFERDEWKCGSRKVERACEGNEEDQADAVV</sequence>
<organism evidence="2 3">
    <name type="scientific">Letharia columbiana</name>
    <dbReference type="NCBI Taxonomy" id="112416"/>
    <lineage>
        <taxon>Eukaryota</taxon>
        <taxon>Fungi</taxon>
        <taxon>Dikarya</taxon>
        <taxon>Ascomycota</taxon>
        <taxon>Pezizomycotina</taxon>
        <taxon>Lecanoromycetes</taxon>
        <taxon>OSLEUM clade</taxon>
        <taxon>Lecanoromycetidae</taxon>
        <taxon>Lecanorales</taxon>
        <taxon>Lecanorineae</taxon>
        <taxon>Parmeliaceae</taxon>
        <taxon>Letharia</taxon>
    </lineage>
</organism>
<comment type="caution">
    <text evidence="2">The sequence shown here is derived from an EMBL/GenBank/DDBJ whole genome shotgun (WGS) entry which is preliminary data.</text>
</comment>
<dbReference type="AlphaFoldDB" id="A0A8H6CQU3"/>
<gene>
    <name evidence="2" type="ORF">HO173_012220</name>
</gene>
<name>A0A8H6CQU3_9LECA</name>
<evidence type="ECO:0000256" key="1">
    <source>
        <dbReference type="SAM" id="MobiDB-lite"/>
    </source>
</evidence>
<reference evidence="2 3" key="1">
    <citation type="journal article" date="2020" name="Genomics">
        <title>Complete, high-quality genomes from long-read metagenomic sequencing of two wolf lichen thalli reveals enigmatic genome architecture.</title>
        <authorList>
            <person name="McKenzie S.K."/>
            <person name="Walston R.F."/>
            <person name="Allen J.L."/>
        </authorList>
    </citation>
    <scope>NUCLEOTIDE SEQUENCE [LARGE SCALE GENOMIC DNA]</scope>
    <source>
        <strain evidence="2">WasteWater2</strain>
    </source>
</reference>
<keyword evidence="3" id="KW-1185">Reference proteome</keyword>